<dbReference type="InterPro" id="IPR004633">
    <property type="entry name" value="NaPi_cotrn-rel/YqeW-like"/>
</dbReference>
<feature type="transmembrane region" description="Helical" evidence="7">
    <location>
        <begin position="283"/>
        <end position="306"/>
    </location>
</feature>
<evidence type="ECO:0000256" key="2">
    <source>
        <dbReference type="ARBA" id="ARBA00022475"/>
    </source>
</evidence>
<comment type="subcellular location">
    <subcellularLocation>
        <location evidence="1">Cell membrane</location>
        <topology evidence="1">Multi-pass membrane protein</topology>
    </subcellularLocation>
</comment>
<evidence type="ECO:0000256" key="7">
    <source>
        <dbReference type="SAM" id="Phobius"/>
    </source>
</evidence>
<dbReference type="KEGG" id="mfn:Ga0123462_0888"/>
<keyword evidence="4 7" id="KW-1133">Transmembrane helix</keyword>
<evidence type="ECO:0000256" key="6">
    <source>
        <dbReference type="SAM" id="MobiDB-lite"/>
    </source>
</evidence>
<dbReference type="NCBIfam" id="NF037997">
    <property type="entry name" value="Na_Pi_symport"/>
    <property type="match status" value="1"/>
</dbReference>
<organism evidence="8 9">
    <name type="scientific">Mariprofundus ferrinatatus</name>
    <dbReference type="NCBI Taxonomy" id="1921087"/>
    <lineage>
        <taxon>Bacteria</taxon>
        <taxon>Pseudomonadati</taxon>
        <taxon>Pseudomonadota</taxon>
        <taxon>Candidatius Mariprofundia</taxon>
        <taxon>Mariprofundales</taxon>
        <taxon>Mariprofundaceae</taxon>
        <taxon>Mariprofundus</taxon>
    </lineage>
</organism>
<dbReference type="EMBL" id="CP018800">
    <property type="protein sequence ID" value="ATX81757.1"/>
    <property type="molecule type" value="Genomic_DNA"/>
</dbReference>
<dbReference type="Pfam" id="PF02690">
    <property type="entry name" value="Na_Pi_cotrans"/>
    <property type="match status" value="2"/>
</dbReference>
<evidence type="ECO:0000313" key="9">
    <source>
        <dbReference type="Proteomes" id="UP000231637"/>
    </source>
</evidence>
<keyword evidence="3 7" id="KW-0812">Transmembrane</keyword>
<dbReference type="GO" id="GO:0005886">
    <property type="term" value="C:plasma membrane"/>
    <property type="evidence" value="ECO:0007669"/>
    <property type="project" value="UniProtKB-SubCell"/>
</dbReference>
<sequence length="584" mass="62154">MGWQVITGLAGGVGLFLLGMELMTEGLKLSAGKSLQRILKSSTKTPLRGVLSGALITSLVQASGAVTVATIGFVNAGLMKLKGAIRVVYGSNLGTTMTGWLVAIVGFNINLKAFALPAIGIGMLMALLIKHGRYPAVGKVIAGFGLFFLGIDMMKTGFEGLQGSFSLDAIEEGGWISLVVFSGVGFVMTVLMQSSSAAIAMTLTAAAGGIIALPSAACMVIGANIGTTSTAVLAAIGATPNARRMAAAHVVFNVVTGVAAIILLPLLLFAIETFQHISGMEGGPATFLALFHTVFNVLGIALLWPFTDRLVRYLKTWFVAAEENEALPKYLDDTVIGTPELAHKALVMEIERIQSISIRMAEDAISTEASVSPRLKVDLDILYRLNDAVGDFSAKLRKSNLPESVANALPMALASTRYFIDVAEMAEEIDKLQSKEVIGIDEALELSLSDMRRQAVAILEDVKLQKPGSDEVLERESGAIDSLTKNYNAIKSQLLRAGTTGKLSARHMVALIELMKSIERLVTNCVKGQSSLQVFSHQLTAEKPNTDEKELSLQEEAPEVAKEKEDGDLAGSESEYEETNKSNS</sequence>
<proteinExistence type="predicted"/>
<protein>
    <submittedName>
        <fullName evidence="8">Phosphate:Na+ symporter</fullName>
    </submittedName>
</protein>
<dbReference type="GO" id="GO:0044341">
    <property type="term" value="P:sodium-dependent phosphate transport"/>
    <property type="evidence" value="ECO:0007669"/>
    <property type="project" value="InterPro"/>
</dbReference>
<feature type="transmembrane region" description="Helical" evidence="7">
    <location>
        <begin position="174"/>
        <end position="191"/>
    </location>
</feature>
<feature type="transmembrane region" description="Helical" evidence="7">
    <location>
        <begin position="246"/>
        <end position="271"/>
    </location>
</feature>
<dbReference type="PANTHER" id="PTHR10010:SF46">
    <property type="entry name" value="SODIUM-DEPENDENT PHOSPHATE TRANSPORT PROTEIN 2B"/>
    <property type="match status" value="1"/>
</dbReference>
<dbReference type="NCBIfam" id="TIGR00704">
    <property type="entry name" value="NaPi_cotrn_rel"/>
    <property type="match status" value="1"/>
</dbReference>
<keyword evidence="9" id="KW-1185">Reference proteome</keyword>
<dbReference type="InterPro" id="IPR003841">
    <property type="entry name" value="Na/Pi_transpt"/>
</dbReference>
<gene>
    <name evidence="8" type="ORF">Ga0123462_0888</name>
</gene>
<evidence type="ECO:0000256" key="3">
    <source>
        <dbReference type="ARBA" id="ARBA00022692"/>
    </source>
</evidence>
<feature type="region of interest" description="Disordered" evidence="6">
    <location>
        <begin position="541"/>
        <end position="584"/>
    </location>
</feature>
<feature type="transmembrane region" description="Helical" evidence="7">
    <location>
        <begin position="136"/>
        <end position="154"/>
    </location>
</feature>
<accession>A0A2K8L3A3</accession>
<name>A0A2K8L3A3_9PROT</name>
<feature type="transmembrane region" description="Helical" evidence="7">
    <location>
        <begin position="203"/>
        <end position="226"/>
    </location>
</feature>
<reference evidence="8 9" key="1">
    <citation type="submission" date="2016-12" db="EMBL/GenBank/DDBJ databases">
        <title>Isolation and genomic insights into novel planktonic Zetaproteobacteria from stratified waters of the Chesapeake Bay.</title>
        <authorList>
            <person name="McAllister S.M."/>
            <person name="Kato S."/>
            <person name="Chan C.S."/>
            <person name="Chiu B.K."/>
            <person name="Field E.K."/>
        </authorList>
    </citation>
    <scope>NUCLEOTIDE SEQUENCE [LARGE SCALE GENOMIC DNA]</scope>
    <source>
        <strain evidence="8 9">CP-8</strain>
    </source>
</reference>
<dbReference type="Proteomes" id="UP000231637">
    <property type="component" value="Chromosome"/>
</dbReference>
<dbReference type="PANTHER" id="PTHR10010">
    <property type="entry name" value="SOLUTE CARRIER FAMILY 34 SODIUM PHOSPHATE , MEMBER 2-RELATED"/>
    <property type="match status" value="1"/>
</dbReference>
<dbReference type="AlphaFoldDB" id="A0A2K8L3A3"/>
<evidence type="ECO:0000256" key="4">
    <source>
        <dbReference type="ARBA" id="ARBA00022989"/>
    </source>
</evidence>
<keyword evidence="2" id="KW-1003">Cell membrane</keyword>
<keyword evidence="5 7" id="KW-0472">Membrane</keyword>
<dbReference type="RefSeq" id="WP_232726622.1">
    <property type="nucleotide sequence ID" value="NZ_CP018800.1"/>
</dbReference>
<evidence type="ECO:0000256" key="1">
    <source>
        <dbReference type="ARBA" id="ARBA00004651"/>
    </source>
</evidence>
<evidence type="ECO:0000256" key="5">
    <source>
        <dbReference type="ARBA" id="ARBA00023136"/>
    </source>
</evidence>
<evidence type="ECO:0000313" key="8">
    <source>
        <dbReference type="EMBL" id="ATX81757.1"/>
    </source>
</evidence>
<feature type="transmembrane region" description="Helical" evidence="7">
    <location>
        <begin position="50"/>
        <end position="75"/>
    </location>
</feature>
<dbReference type="GO" id="GO:0005436">
    <property type="term" value="F:sodium:phosphate symporter activity"/>
    <property type="evidence" value="ECO:0007669"/>
    <property type="project" value="InterPro"/>
</dbReference>